<comment type="caution">
    <text evidence="1">The sequence shown here is derived from an EMBL/GenBank/DDBJ whole genome shotgun (WGS) entry which is preliminary data.</text>
</comment>
<evidence type="ECO:0000313" key="1">
    <source>
        <dbReference type="EMBL" id="EAZ93933.1"/>
    </source>
</evidence>
<dbReference type="Proteomes" id="UP000003781">
    <property type="component" value="Unassembled WGS sequence"/>
</dbReference>
<dbReference type="AlphaFoldDB" id="A3IJF1"/>
<reference evidence="1 2" key="1">
    <citation type="submission" date="2007-03" db="EMBL/GenBank/DDBJ databases">
        <authorList>
            <person name="Stal L."/>
            <person name="Ferriera S."/>
            <person name="Johnson J."/>
            <person name="Kravitz S."/>
            <person name="Beeson K."/>
            <person name="Sutton G."/>
            <person name="Rogers Y.-H."/>
            <person name="Friedman R."/>
            <person name="Frazier M."/>
            <person name="Venter J.C."/>
        </authorList>
    </citation>
    <scope>NUCLEOTIDE SEQUENCE [LARGE SCALE GENOMIC DNA]</scope>
    <source>
        <strain evidence="1 2">CCY0110</strain>
    </source>
</reference>
<name>A3IJF1_9CHRO</name>
<accession>A3IJF1</accession>
<keyword evidence="2" id="KW-1185">Reference proteome</keyword>
<sequence>MDTVNQNEFHNYLLKQWSKF</sequence>
<organism evidence="1 2">
    <name type="scientific">Crocosphaera chwakensis CCY0110</name>
    <dbReference type="NCBI Taxonomy" id="391612"/>
    <lineage>
        <taxon>Bacteria</taxon>
        <taxon>Bacillati</taxon>
        <taxon>Cyanobacteriota</taxon>
        <taxon>Cyanophyceae</taxon>
        <taxon>Oscillatoriophycideae</taxon>
        <taxon>Chroococcales</taxon>
        <taxon>Aphanothecaceae</taxon>
        <taxon>Crocosphaera</taxon>
        <taxon>Crocosphaera chwakensis</taxon>
    </lineage>
</organism>
<proteinExistence type="predicted"/>
<evidence type="ECO:0000313" key="2">
    <source>
        <dbReference type="Proteomes" id="UP000003781"/>
    </source>
</evidence>
<protein>
    <submittedName>
        <fullName evidence="1">Uncharacterized protein</fullName>
    </submittedName>
</protein>
<gene>
    <name evidence="1" type="ORF">CY0110_19097</name>
</gene>
<dbReference type="EMBL" id="AAXW01000002">
    <property type="protein sequence ID" value="EAZ93933.1"/>
    <property type="molecule type" value="Genomic_DNA"/>
</dbReference>